<accession>A0A8J5HIX5</accession>
<dbReference type="GO" id="GO:0016579">
    <property type="term" value="P:protein deubiquitination"/>
    <property type="evidence" value="ECO:0007669"/>
    <property type="project" value="TreeGrafter"/>
</dbReference>
<dbReference type="AlphaFoldDB" id="A0A8J5HIX5"/>
<dbReference type="InterPro" id="IPR038765">
    <property type="entry name" value="Papain-like_cys_pep_sf"/>
</dbReference>
<feature type="transmembrane region" description="Helical" evidence="3">
    <location>
        <begin position="224"/>
        <end position="242"/>
    </location>
</feature>
<dbReference type="Gene3D" id="3.90.70.80">
    <property type="match status" value="1"/>
</dbReference>
<dbReference type="CDD" id="cd22751">
    <property type="entry name" value="OTU_plant_OTU9-like"/>
    <property type="match status" value="1"/>
</dbReference>
<keyword evidence="6" id="KW-1185">Reference proteome</keyword>
<dbReference type="InterPro" id="IPR036259">
    <property type="entry name" value="MFS_trans_sf"/>
</dbReference>
<dbReference type="SUPFAM" id="SSF54001">
    <property type="entry name" value="Cysteine proteinases"/>
    <property type="match status" value="1"/>
</dbReference>
<feature type="region of interest" description="Disordered" evidence="2">
    <location>
        <begin position="453"/>
        <end position="477"/>
    </location>
</feature>
<organism evidence="5 6">
    <name type="scientific">Zingiber officinale</name>
    <name type="common">Ginger</name>
    <name type="synonym">Amomum zingiber</name>
    <dbReference type="NCBI Taxonomy" id="94328"/>
    <lineage>
        <taxon>Eukaryota</taxon>
        <taxon>Viridiplantae</taxon>
        <taxon>Streptophyta</taxon>
        <taxon>Embryophyta</taxon>
        <taxon>Tracheophyta</taxon>
        <taxon>Spermatophyta</taxon>
        <taxon>Magnoliopsida</taxon>
        <taxon>Liliopsida</taxon>
        <taxon>Zingiberales</taxon>
        <taxon>Zingiberaceae</taxon>
        <taxon>Zingiber</taxon>
    </lineage>
</organism>
<dbReference type="GO" id="GO:0004843">
    <property type="term" value="F:cysteine-type deubiquitinase activity"/>
    <property type="evidence" value="ECO:0007669"/>
    <property type="project" value="TreeGrafter"/>
</dbReference>
<evidence type="ECO:0000256" key="1">
    <source>
        <dbReference type="ARBA" id="ARBA00010407"/>
    </source>
</evidence>
<reference evidence="5 6" key="1">
    <citation type="submission" date="2020-08" db="EMBL/GenBank/DDBJ databases">
        <title>Plant Genome Project.</title>
        <authorList>
            <person name="Zhang R.-G."/>
        </authorList>
    </citation>
    <scope>NUCLEOTIDE SEQUENCE [LARGE SCALE GENOMIC DNA]</scope>
    <source>
        <tissue evidence="5">Rhizome</tissue>
    </source>
</reference>
<feature type="transmembrane region" description="Helical" evidence="3">
    <location>
        <begin position="201"/>
        <end position="218"/>
    </location>
</feature>
<gene>
    <name evidence="5" type="ORF">ZIOFF_020170</name>
</gene>
<dbReference type="InterPro" id="IPR003323">
    <property type="entry name" value="OTU_dom"/>
</dbReference>
<dbReference type="PANTHER" id="PTHR12419">
    <property type="entry name" value="OTU DOMAIN CONTAINING PROTEIN"/>
    <property type="match status" value="1"/>
</dbReference>
<keyword evidence="3" id="KW-1133">Transmembrane helix</keyword>
<feature type="region of interest" description="Disordered" evidence="2">
    <location>
        <begin position="295"/>
        <end position="316"/>
    </location>
</feature>
<keyword evidence="3" id="KW-0472">Membrane</keyword>
<evidence type="ECO:0000256" key="3">
    <source>
        <dbReference type="SAM" id="Phobius"/>
    </source>
</evidence>
<evidence type="ECO:0000313" key="5">
    <source>
        <dbReference type="EMBL" id="KAG6523013.1"/>
    </source>
</evidence>
<sequence>MEMQCLLKSLWLKFGAYSDMSSISMALLALSADNWLNEFDKKCWFSTSFAFVEKNPEETCSVSSMAQEEKLQPQPQQLQVLSALDIAKTQWYHFTAIVIADMGFFTDAYDLFCISLVTKLLGRPHLLDYYHVDAVPARHQPPQGGGGITSNYFGVFSRGFLHGHGLHLLDTASTCDVGSIPNAATTSALGEVYRIAPVQTLVALCGIVPGYSFTVALIDVLGHLAIQVLGFFTMIAFMLGLADRGRTTFMIHRAGGNLPSEAEVDVPRLHPARDDVLVSGARIERVVAGAWRTSPARNERDRPRRLGIATGPSSRQYRTDYDSLLCCCVVHIEYNISYSKYSYPMIMYEQDSEIHRWGFDFLNCDLFSVSPYCGVNTQQDSDFYDNGYVGHANIGTECITVENDEIIAHALQEELSQLAVAEASGSTHEEECLQVSVLAQDWFGPCTGSYLSGNESNHDEGDDTEASSSCSSAGKNSYEEVQGTLELTDDYLEIDGEVGKRLNQMVSIPHVPRINGEIPSVDEAISDHQRLIDRLLMYDLVELKVQGDGNCQFRALSDQFYRSAEHHEFVRQQVINQLKSHPECYEGYVPMEYGDYLKKLSKYSPLIRLYGVKIFVITSFKDTCYIEILPCTQKSKRGMLQMSSVGRLEGIIFLSFWAEVHYNSIYPEGDLPASDLKKKKKWWQFRNKH</sequence>
<evidence type="ECO:0000256" key="2">
    <source>
        <dbReference type="SAM" id="MobiDB-lite"/>
    </source>
</evidence>
<protein>
    <recommendedName>
        <fullName evidence="4">OTU domain-containing protein</fullName>
    </recommendedName>
</protein>
<evidence type="ECO:0000259" key="4">
    <source>
        <dbReference type="PROSITE" id="PS50802"/>
    </source>
</evidence>
<dbReference type="EMBL" id="JACMSC010000005">
    <property type="protein sequence ID" value="KAG6523013.1"/>
    <property type="molecule type" value="Genomic_DNA"/>
</dbReference>
<comment type="similarity">
    <text evidence="1">Belongs to the peptidase C85 family.</text>
</comment>
<feature type="domain" description="OTU" evidence="4">
    <location>
        <begin position="540"/>
        <end position="668"/>
    </location>
</feature>
<dbReference type="InterPro" id="IPR050704">
    <property type="entry name" value="Peptidase_C85-like"/>
</dbReference>
<proteinExistence type="inferred from homology"/>
<comment type="caution">
    <text evidence="5">The sequence shown here is derived from an EMBL/GenBank/DDBJ whole genome shotgun (WGS) entry which is preliminary data.</text>
</comment>
<dbReference type="PROSITE" id="PS50802">
    <property type="entry name" value="OTU"/>
    <property type="match status" value="1"/>
</dbReference>
<name>A0A8J5HIX5_ZINOF</name>
<evidence type="ECO:0000313" key="6">
    <source>
        <dbReference type="Proteomes" id="UP000734854"/>
    </source>
</evidence>
<dbReference type="PANTHER" id="PTHR12419:SF111">
    <property type="entry name" value="OVARIAN TUMOR DOMAIN-CONTAINING DEUBIQUITINATING ENZYME 9"/>
    <property type="match status" value="1"/>
</dbReference>
<keyword evidence="3" id="KW-0812">Transmembrane</keyword>
<dbReference type="Gene3D" id="1.20.1250.20">
    <property type="entry name" value="MFS general substrate transporter like domains"/>
    <property type="match status" value="2"/>
</dbReference>
<dbReference type="Proteomes" id="UP000734854">
    <property type="component" value="Unassembled WGS sequence"/>
</dbReference>